<keyword evidence="9" id="KW-1185">Reference proteome</keyword>
<evidence type="ECO:0000256" key="3">
    <source>
        <dbReference type="ARBA" id="ARBA00022630"/>
    </source>
</evidence>
<dbReference type="OrthoDB" id="9809288at2"/>
<dbReference type="InterPro" id="IPR029479">
    <property type="entry name" value="Nitroreductase"/>
</dbReference>
<dbReference type="RefSeq" id="WP_126637472.1">
    <property type="nucleotide sequence ID" value="NZ_BIFH01000017.1"/>
</dbReference>
<evidence type="ECO:0000313" key="9">
    <source>
        <dbReference type="Proteomes" id="UP000286931"/>
    </source>
</evidence>
<evidence type="ECO:0000313" key="8">
    <source>
        <dbReference type="EMBL" id="GCD95361.1"/>
    </source>
</evidence>
<evidence type="ECO:0000259" key="7">
    <source>
        <dbReference type="Pfam" id="PF00881"/>
    </source>
</evidence>
<sequence length="237" mass="26097">MSTHTIDDRVDGDDNAVDTPVPTPATSVAEAIRARRTIRHYRPEPVPADLLDTLLELAVEAPTSWNLQDRSIVVVSDDADARAGLIAATGGQPQAHEAPVLLVFVAEPQAWREDRADVYERAHRNGAWNDEFVAMFAAESERFQRDLAARGMLREYAVKDAMIAATYVLLAATELGLATSPMNGWDEDSVKRAIGVGDRDDLAVALVVAVGYPTEERRHPGRRPIERNVFRGRYGAR</sequence>
<dbReference type="Pfam" id="PF00881">
    <property type="entry name" value="Nitroreductase"/>
    <property type="match status" value="1"/>
</dbReference>
<keyword evidence="3" id="KW-0285">Flavoprotein</keyword>
<name>A0A401YL91_9ACTN</name>
<dbReference type="Proteomes" id="UP000286931">
    <property type="component" value="Unassembled WGS sequence"/>
</dbReference>
<gene>
    <name evidence="8" type="ORF">EHYA_03033</name>
</gene>
<reference evidence="8 9" key="1">
    <citation type="submission" date="2018-12" db="EMBL/GenBank/DDBJ databases">
        <title>Draft genome sequence of Embleya hyalina NBRC 13850T.</title>
        <authorList>
            <person name="Komaki H."/>
            <person name="Hosoyama A."/>
            <person name="Kimura A."/>
            <person name="Ichikawa N."/>
            <person name="Tamura T."/>
        </authorList>
    </citation>
    <scope>NUCLEOTIDE SEQUENCE [LARGE SCALE GENOMIC DNA]</scope>
    <source>
        <strain evidence="8 9">NBRC 13850</strain>
    </source>
</reference>
<evidence type="ECO:0000256" key="1">
    <source>
        <dbReference type="ARBA" id="ARBA00001917"/>
    </source>
</evidence>
<keyword evidence="4" id="KW-0288">FMN</keyword>
<proteinExistence type="inferred from homology"/>
<feature type="region of interest" description="Disordered" evidence="6">
    <location>
        <begin position="1"/>
        <end position="23"/>
    </location>
</feature>
<protein>
    <submittedName>
        <fullName evidence="8">Nitroreductase</fullName>
    </submittedName>
</protein>
<dbReference type="GO" id="GO:0016491">
    <property type="term" value="F:oxidoreductase activity"/>
    <property type="evidence" value="ECO:0007669"/>
    <property type="project" value="UniProtKB-KW"/>
</dbReference>
<dbReference type="SUPFAM" id="SSF55469">
    <property type="entry name" value="FMN-dependent nitroreductase-like"/>
    <property type="match status" value="1"/>
</dbReference>
<comment type="caution">
    <text evidence="8">The sequence shown here is derived from an EMBL/GenBank/DDBJ whole genome shotgun (WGS) entry which is preliminary data.</text>
</comment>
<accession>A0A401YL91</accession>
<dbReference type="PANTHER" id="PTHR43673">
    <property type="entry name" value="NAD(P)H NITROREDUCTASE YDGI-RELATED"/>
    <property type="match status" value="1"/>
</dbReference>
<evidence type="ECO:0000256" key="5">
    <source>
        <dbReference type="ARBA" id="ARBA00023002"/>
    </source>
</evidence>
<keyword evidence="5" id="KW-0560">Oxidoreductase</keyword>
<evidence type="ECO:0000256" key="6">
    <source>
        <dbReference type="SAM" id="MobiDB-lite"/>
    </source>
</evidence>
<dbReference type="PANTHER" id="PTHR43673:SF2">
    <property type="entry name" value="NITROREDUCTASE"/>
    <property type="match status" value="1"/>
</dbReference>
<evidence type="ECO:0000256" key="4">
    <source>
        <dbReference type="ARBA" id="ARBA00022643"/>
    </source>
</evidence>
<dbReference type="EMBL" id="BIFH01000017">
    <property type="protein sequence ID" value="GCD95361.1"/>
    <property type="molecule type" value="Genomic_DNA"/>
</dbReference>
<dbReference type="InterPro" id="IPR000415">
    <property type="entry name" value="Nitroreductase-like"/>
</dbReference>
<organism evidence="8 9">
    <name type="scientific">Embleya hyalina</name>
    <dbReference type="NCBI Taxonomy" id="516124"/>
    <lineage>
        <taxon>Bacteria</taxon>
        <taxon>Bacillati</taxon>
        <taxon>Actinomycetota</taxon>
        <taxon>Actinomycetes</taxon>
        <taxon>Kitasatosporales</taxon>
        <taxon>Streptomycetaceae</taxon>
        <taxon>Embleya</taxon>
    </lineage>
</organism>
<feature type="domain" description="Nitroreductase" evidence="7">
    <location>
        <begin position="32"/>
        <end position="212"/>
    </location>
</feature>
<dbReference type="Gene3D" id="3.40.109.10">
    <property type="entry name" value="NADH Oxidase"/>
    <property type="match status" value="1"/>
</dbReference>
<comment type="similarity">
    <text evidence="2">Belongs to the nitroreductase family.</text>
</comment>
<comment type="cofactor">
    <cofactor evidence="1">
        <name>FMN</name>
        <dbReference type="ChEBI" id="CHEBI:58210"/>
    </cofactor>
</comment>
<evidence type="ECO:0000256" key="2">
    <source>
        <dbReference type="ARBA" id="ARBA00007118"/>
    </source>
</evidence>
<dbReference type="AlphaFoldDB" id="A0A401YL91"/>